<name>A0A426XKC7_ENSVE</name>
<protein>
    <submittedName>
        <fullName evidence="2">Uncharacterized protein</fullName>
    </submittedName>
</protein>
<feature type="compositionally biased region" description="Polar residues" evidence="1">
    <location>
        <begin position="7"/>
        <end position="18"/>
    </location>
</feature>
<proteinExistence type="predicted"/>
<feature type="region of interest" description="Disordered" evidence="1">
    <location>
        <begin position="45"/>
        <end position="99"/>
    </location>
</feature>
<dbReference type="Proteomes" id="UP000287651">
    <property type="component" value="Unassembled WGS sequence"/>
</dbReference>
<organism evidence="2 3">
    <name type="scientific">Ensete ventricosum</name>
    <name type="common">Abyssinian banana</name>
    <name type="synonym">Musa ensete</name>
    <dbReference type="NCBI Taxonomy" id="4639"/>
    <lineage>
        <taxon>Eukaryota</taxon>
        <taxon>Viridiplantae</taxon>
        <taxon>Streptophyta</taxon>
        <taxon>Embryophyta</taxon>
        <taxon>Tracheophyta</taxon>
        <taxon>Spermatophyta</taxon>
        <taxon>Magnoliopsida</taxon>
        <taxon>Liliopsida</taxon>
        <taxon>Zingiberales</taxon>
        <taxon>Musaceae</taxon>
        <taxon>Ensete</taxon>
    </lineage>
</organism>
<reference evidence="2 3" key="1">
    <citation type="journal article" date="2014" name="Agronomy (Basel)">
        <title>A Draft Genome Sequence for Ensete ventricosum, the Drought-Tolerant Tree Against Hunger.</title>
        <authorList>
            <person name="Harrison J."/>
            <person name="Moore K.A."/>
            <person name="Paszkiewicz K."/>
            <person name="Jones T."/>
            <person name="Grant M."/>
            <person name="Ambacheew D."/>
            <person name="Muzemil S."/>
            <person name="Studholme D.J."/>
        </authorList>
    </citation>
    <scope>NUCLEOTIDE SEQUENCE [LARGE SCALE GENOMIC DNA]</scope>
</reference>
<dbReference type="EMBL" id="AMZH03019788">
    <property type="protein sequence ID" value="RRT39905.1"/>
    <property type="molecule type" value="Genomic_DNA"/>
</dbReference>
<evidence type="ECO:0000256" key="1">
    <source>
        <dbReference type="SAM" id="MobiDB-lite"/>
    </source>
</evidence>
<evidence type="ECO:0000313" key="2">
    <source>
        <dbReference type="EMBL" id="RRT39905.1"/>
    </source>
</evidence>
<gene>
    <name evidence="2" type="ORF">B296_00058814</name>
</gene>
<evidence type="ECO:0000313" key="3">
    <source>
        <dbReference type="Proteomes" id="UP000287651"/>
    </source>
</evidence>
<accession>A0A426XKC7</accession>
<feature type="region of interest" description="Disordered" evidence="1">
    <location>
        <begin position="1"/>
        <end position="25"/>
    </location>
</feature>
<dbReference type="AlphaFoldDB" id="A0A426XKC7"/>
<sequence length="99" mass="10721">MAHDYLATTSSLLRTTGPPTWPTRHGKLVGRRYGGASGHAADLARVRLNPQRSYSRPDTGKADTLTCGRIPHRKDDGHGGGVRRHGKPQGQPGCQRTRA</sequence>
<comment type="caution">
    <text evidence="2">The sequence shown here is derived from an EMBL/GenBank/DDBJ whole genome shotgun (WGS) entry which is preliminary data.</text>
</comment>